<dbReference type="EC" id="4.2.3.-" evidence="6"/>
<dbReference type="SUPFAM" id="SSF48576">
    <property type="entry name" value="Terpenoid synthases"/>
    <property type="match status" value="1"/>
</dbReference>
<dbReference type="InterPro" id="IPR008949">
    <property type="entry name" value="Isoprenoid_synthase_dom_sf"/>
</dbReference>
<keyword evidence="4 6" id="KW-0460">Magnesium</keyword>
<comment type="similarity">
    <text evidence="2 6">Belongs to the terpene synthase family.</text>
</comment>
<keyword evidence="5 6" id="KW-0456">Lyase</keyword>
<dbReference type="InterPro" id="IPR034686">
    <property type="entry name" value="Terpene_cyclase-like_2"/>
</dbReference>
<dbReference type="GO" id="GO:0010333">
    <property type="term" value="F:terpene synthase activity"/>
    <property type="evidence" value="ECO:0007669"/>
    <property type="project" value="InterPro"/>
</dbReference>
<dbReference type="GeneID" id="64632947"/>
<sequence length="361" mass="41293">MSVPYDSPTAGKLASTKIFIPNTVSTWPWPRCLNQYYSEVKVESAAWFSSFKAFNSAKALDAFECINSDLVSCLGHPIASKVHVRSVCDVMRIFFVIDEYSDVSKPSDVREQKNIVMDALHNPYKPRPKGEWVGGEIVRQFWERTIRDASAQSQKRFIVTFNLYLEGLVQQAIDRNEHRIRDIQSYIDVRRDTVAMKPVFALLELGLDIPDQVISHSTIETMAIACMDMIFIDNDIASYNMEQARGDASHNVITIVMREFDTDVHGAILWVADLHMETQKRFLQAMAAVPKWGEPIDSQVREYCDGLGNWVRANYEWNFETERYLGTKGPEIQRNKWVSLMPKDCLKSKEIGPVHVDSSLL</sequence>
<comment type="cofactor">
    <cofactor evidence="1 6">
        <name>Mg(2+)</name>
        <dbReference type="ChEBI" id="CHEBI:18420"/>
    </cofactor>
</comment>
<comment type="caution">
    <text evidence="7">The sequence shown here is derived from an EMBL/GenBank/DDBJ whole genome shotgun (WGS) entry which is preliminary data.</text>
</comment>
<evidence type="ECO:0000313" key="8">
    <source>
        <dbReference type="Proteomes" id="UP000807769"/>
    </source>
</evidence>
<dbReference type="Gene3D" id="1.10.600.10">
    <property type="entry name" value="Farnesyl Diphosphate Synthase"/>
    <property type="match status" value="1"/>
</dbReference>
<dbReference type="Proteomes" id="UP000807769">
    <property type="component" value="Unassembled WGS sequence"/>
</dbReference>
<evidence type="ECO:0000256" key="6">
    <source>
        <dbReference type="RuleBase" id="RU366034"/>
    </source>
</evidence>
<evidence type="ECO:0000256" key="3">
    <source>
        <dbReference type="ARBA" id="ARBA00022723"/>
    </source>
</evidence>
<dbReference type="SFLD" id="SFLDG01020">
    <property type="entry name" value="Terpene_Cyclase_Like_2"/>
    <property type="match status" value="1"/>
</dbReference>
<gene>
    <name evidence="7" type="ORF">BJ212DRAFT_1462673</name>
</gene>
<evidence type="ECO:0000313" key="7">
    <source>
        <dbReference type="EMBL" id="KAG1815061.1"/>
    </source>
</evidence>
<keyword evidence="3 6" id="KW-0479">Metal-binding</keyword>
<dbReference type="Pfam" id="PF19086">
    <property type="entry name" value="Terpene_syn_C_2"/>
    <property type="match status" value="1"/>
</dbReference>
<dbReference type="GO" id="GO:0046872">
    <property type="term" value="F:metal ion binding"/>
    <property type="evidence" value="ECO:0007669"/>
    <property type="project" value="UniProtKB-KW"/>
</dbReference>
<dbReference type="GO" id="GO:0008299">
    <property type="term" value="P:isoprenoid biosynthetic process"/>
    <property type="evidence" value="ECO:0007669"/>
    <property type="project" value="UniProtKB-ARBA"/>
</dbReference>
<organism evidence="7 8">
    <name type="scientific">Suillus subaureus</name>
    <dbReference type="NCBI Taxonomy" id="48587"/>
    <lineage>
        <taxon>Eukaryota</taxon>
        <taxon>Fungi</taxon>
        <taxon>Dikarya</taxon>
        <taxon>Basidiomycota</taxon>
        <taxon>Agaricomycotina</taxon>
        <taxon>Agaricomycetes</taxon>
        <taxon>Agaricomycetidae</taxon>
        <taxon>Boletales</taxon>
        <taxon>Suillineae</taxon>
        <taxon>Suillaceae</taxon>
        <taxon>Suillus</taxon>
    </lineage>
</organism>
<proteinExistence type="inferred from homology"/>
<dbReference type="PANTHER" id="PTHR35201">
    <property type="entry name" value="TERPENE SYNTHASE"/>
    <property type="match status" value="1"/>
</dbReference>
<protein>
    <recommendedName>
        <fullName evidence="6">Terpene synthase</fullName>
        <ecNumber evidence="6">4.2.3.-</ecNumber>
    </recommendedName>
</protein>
<dbReference type="EMBL" id="JABBWG010000019">
    <property type="protein sequence ID" value="KAG1815061.1"/>
    <property type="molecule type" value="Genomic_DNA"/>
</dbReference>
<evidence type="ECO:0000256" key="2">
    <source>
        <dbReference type="ARBA" id="ARBA00006333"/>
    </source>
</evidence>
<evidence type="ECO:0000256" key="5">
    <source>
        <dbReference type="ARBA" id="ARBA00023239"/>
    </source>
</evidence>
<reference evidence="7" key="1">
    <citation type="journal article" date="2020" name="New Phytol.">
        <title>Comparative genomics reveals dynamic genome evolution in host specialist ectomycorrhizal fungi.</title>
        <authorList>
            <person name="Lofgren L.A."/>
            <person name="Nguyen N.H."/>
            <person name="Vilgalys R."/>
            <person name="Ruytinx J."/>
            <person name="Liao H.L."/>
            <person name="Branco S."/>
            <person name="Kuo A."/>
            <person name="LaButti K."/>
            <person name="Lipzen A."/>
            <person name="Andreopoulos W."/>
            <person name="Pangilinan J."/>
            <person name="Riley R."/>
            <person name="Hundley H."/>
            <person name="Na H."/>
            <person name="Barry K."/>
            <person name="Grigoriev I.V."/>
            <person name="Stajich J.E."/>
            <person name="Kennedy P.G."/>
        </authorList>
    </citation>
    <scope>NUCLEOTIDE SEQUENCE</scope>
    <source>
        <strain evidence="7">MN1</strain>
    </source>
</reference>
<evidence type="ECO:0000256" key="1">
    <source>
        <dbReference type="ARBA" id="ARBA00001946"/>
    </source>
</evidence>
<dbReference type="PANTHER" id="PTHR35201:SF4">
    <property type="entry name" value="BETA-PINACENE SYNTHASE-RELATED"/>
    <property type="match status" value="1"/>
</dbReference>
<dbReference type="OrthoDB" id="6486656at2759"/>
<dbReference type="RefSeq" id="XP_041192198.1">
    <property type="nucleotide sequence ID" value="XM_041338931.1"/>
</dbReference>
<evidence type="ECO:0000256" key="4">
    <source>
        <dbReference type="ARBA" id="ARBA00022842"/>
    </source>
</evidence>
<accession>A0A9P7E946</accession>
<keyword evidence="8" id="KW-1185">Reference proteome</keyword>
<dbReference type="SFLD" id="SFLDS00005">
    <property type="entry name" value="Isoprenoid_Synthase_Type_I"/>
    <property type="match status" value="1"/>
</dbReference>
<name>A0A9P7E946_9AGAM</name>
<dbReference type="AlphaFoldDB" id="A0A9P7E946"/>